<dbReference type="PANTHER" id="PTHR24014">
    <property type="entry name" value="2-OXOGLUTARATE AND IRON-DEPENDENT OXYGENASE DOMAIN-CONTAINING PROTEIN 2"/>
    <property type="match status" value="1"/>
</dbReference>
<keyword evidence="1" id="KW-0677">Repeat</keyword>
<dbReference type="Pfam" id="PF17177">
    <property type="entry name" value="PPR_long"/>
    <property type="match status" value="1"/>
</dbReference>
<gene>
    <name evidence="4" type="ORF">OBRU01_06831</name>
</gene>
<dbReference type="PANTHER" id="PTHR24014:SF6">
    <property type="entry name" value="PENTATRICOPEPTIDE REPEAT-CONTAINING PROTEIN 1, MITOCHONDRIAL"/>
    <property type="match status" value="1"/>
</dbReference>
<evidence type="ECO:0000313" key="5">
    <source>
        <dbReference type="Proteomes" id="UP000037510"/>
    </source>
</evidence>
<dbReference type="NCBIfam" id="TIGR00756">
    <property type="entry name" value="PPR"/>
    <property type="match status" value="2"/>
</dbReference>
<feature type="domain" description="PROP1-like PPR" evidence="3">
    <location>
        <begin position="132"/>
        <end position="268"/>
    </location>
</feature>
<dbReference type="PROSITE" id="PS51375">
    <property type="entry name" value="PPR"/>
    <property type="match status" value="2"/>
</dbReference>
<feature type="repeat" description="PPR" evidence="2">
    <location>
        <begin position="202"/>
        <end position="236"/>
    </location>
</feature>
<dbReference type="GO" id="GO:0042780">
    <property type="term" value="P:tRNA 3'-end processing"/>
    <property type="evidence" value="ECO:0007669"/>
    <property type="project" value="TreeGrafter"/>
</dbReference>
<dbReference type="GO" id="GO:0000049">
    <property type="term" value="F:tRNA binding"/>
    <property type="evidence" value="ECO:0007669"/>
    <property type="project" value="TreeGrafter"/>
</dbReference>
<keyword evidence="5" id="KW-1185">Reference proteome</keyword>
<accession>A0A0L7LE76</accession>
<feature type="repeat" description="PPR" evidence="2">
    <location>
        <begin position="128"/>
        <end position="162"/>
    </location>
</feature>
<dbReference type="GO" id="GO:0005759">
    <property type="term" value="C:mitochondrial matrix"/>
    <property type="evidence" value="ECO:0007669"/>
    <property type="project" value="TreeGrafter"/>
</dbReference>
<dbReference type="InterPro" id="IPR011990">
    <property type="entry name" value="TPR-like_helical_dom_sf"/>
</dbReference>
<protein>
    <recommendedName>
        <fullName evidence="3">PROP1-like PPR domain-containing protein</fullName>
    </recommendedName>
</protein>
<reference evidence="4 5" key="1">
    <citation type="journal article" date="2015" name="Genome Biol. Evol.">
        <title>The genome of winter moth (Operophtera brumata) provides a genomic perspective on sexual dimorphism and phenology.</title>
        <authorList>
            <person name="Derks M.F."/>
            <person name="Smit S."/>
            <person name="Salis L."/>
            <person name="Schijlen E."/>
            <person name="Bossers A."/>
            <person name="Mateman C."/>
            <person name="Pijl A.S."/>
            <person name="de Ridder D."/>
            <person name="Groenen M.A."/>
            <person name="Visser M.E."/>
            <person name="Megens H.J."/>
        </authorList>
    </citation>
    <scope>NUCLEOTIDE SEQUENCE [LARGE SCALE GENOMIC DNA]</scope>
    <source>
        <strain evidence="4">WM2013NL</strain>
        <tissue evidence="4">Head and thorax</tissue>
    </source>
</reference>
<dbReference type="Gene3D" id="1.25.40.10">
    <property type="entry name" value="Tetratricopeptide repeat domain"/>
    <property type="match status" value="3"/>
</dbReference>
<evidence type="ECO:0000259" key="3">
    <source>
        <dbReference type="Pfam" id="PF17177"/>
    </source>
</evidence>
<dbReference type="InterPro" id="IPR033443">
    <property type="entry name" value="PROP1-like_PPR_dom"/>
</dbReference>
<dbReference type="Proteomes" id="UP000037510">
    <property type="component" value="Unassembled WGS sequence"/>
</dbReference>
<dbReference type="AlphaFoldDB" id="A0A0L7LE76"/>
<organism evidence="4 5">
    <name type="scientific">Operophtera brumata</name>
    <name type="common">Winter moth</name>
    <name type="synonym">Phalaena brumata</name>
    <dbReference type="NCBI Taxonomy" id="104452"/>
    <lineage>
        <taxon>Eukaryota</taxon>
        <taxon>Metazoa</taxon>
        <taxon>Ecdysozoa</taxon>
        <taxon>Arthropoda</taxon>
        <taxon>Hexapoda</taxon>
        <taxon>Insecta</taxon>
        <taxon>Pterygota</taxon>
        <taxon>Neoptera</taxon>
        <taxon>Endopterygota</taxon>
        <taxon>Lepidoptera</taxon>
        <taxon>Glossata</taxon>
        <taxon>Ditrysia</taxon>
        <taxon>Geometroidea</taxon>
        <taxon>Geometridae</taxon>
        <taxon>Larentiinae</taxon>
        <taxon>Operophtera</taxon>
    </lineage>
</organism>
<proteinExistence type="predicted"/>
<feature type="non-terminal residue" evidence="4">
    <location>
        <position position="678"/>
    </location>
</feature>
<dbReference type="STRING" id="104452.A0A0L7LE76"/>
<dbReference type="EMBL" id="JTDY01001566">
    <property type="protein sequence ID" value="KOB73511.1"/>
    <property type="molecule type" value="Genomic_DNA"/>
</dbReference>
<dbReference type="InterPro" id="IPR002885">
    <property type="entry name" value="PPR_rpt"/>
</dbReference>
<evidence type="ECO:0000256" key="1">
    <source>
        <dbReference type="ARBA" id="ARBA00022737"/>
    </source>
</evidence>
<comment type="caution">
    <text evidence="4">The sequence shown here is derived from an EMBL/GenBank/DDBJ whole genome shotgun (WGS) entry which is preliminary data.</text>
</comment>
<sequence>MALRCMNLLRTLRSTSSLRMFTTSITGLETEKVNKPKEYRTEDNLIFTEDPDTFGTLSRRLNKDKVILEDEGDLQEEKHVKNTPVPSQQLTTRQYADIIKQYLGHKRLKEALNVLEVRMLKEDRVYPENYIYNILIGACADVGYTKKAFSLYNDMKKRALQATGDTYTCLFHACSNSPFASDGLKKATNLRELMNEKRVEPNLTNYNAMIKAFGRCGDLATAFKIVDEMVSKNIKIRVHTFNHLLQVCISDKENGLRHALIVWRKMLKMREKPNIYSFNLMLKCVKECNLGSKADIEELISNIQDQLAFEIKHKPLQLDQAKPALTRQNQENNDYNLMNDRKLKRQGKVDFGILSDLKPTQKKSNDNENNINEPELLRESGILDSPNNQDAALTSSEISKPALIKNNITVELVKLNKPDPKEVRAVPNLLSKELQLHQVLSLQEVATVQEKFAVIGGQEDFLKEMKAYSVSPDIKTFTQMLPLLEGTVEAENNLLVTMKAIDLKADIDFYNMLIKKRCLRSDYDAAFEVKDIIEKESKWRKRKYPLKKKLRLRPNIMTYGVLAMACRTQQNAETLLGDMKEEQIKVNIEILGTLLRQGTANCDFGYVLHIMKVVKEENIQKQRSKGDVFLESYRIFSKAYTDWLTGINTEEALKSEHPWDQFKETYPETVQRQSIEIQ</sequence>
<name>A0A0L7LE76_OPEBR</name>
<evidence type="ECO:0000256" key="2">
    <source>
        <dbReference type="PROSITE-ProRule" id="PRU00708"/>
    </source>
</evidence>
<evidence type="ECO:0000313" key="4">
    <source>
        <dbReference type="EMBL" id="KOB73511.1"/>
    </source>
</evidence>